<gene>
    <name evidence="7" type="ORF">PHISCL_07285</name>
</gene>
<keyword evidence="3" id="KW-0347">Helicase</keyword>
<evidence type="ECO:0000256" key="5">
    <source>
        <dbReference type="SAM" id="SignalP"/>
    </source>
</evidence>
<dbReference type="GO" id="GO:0005524">
    <property type="term" value="F:ATP binding"/>
    <property type="evidence" value="ECO:0007669"/>
    <property type="project" value="UniProtKB-KW"/>
</dbReference>
<comment type="caution">
    <text evidence="7">The sequence shown here is derived from an EMBL/GenBank/DDBJ whole genome shotgun (WGS) entry which is preliminary data.</text>
</comment>
<dbReference type="GO" id="GO:0043139">
    <property type="term" value="F:5'-3' DNA helicase activity"/>
    <property type="evidence" value="ECO:0007669"/>
    <property type="project" value="TreeGrafter"/>
</dbReference>
<feature type="signal peptide" evidence="5">
    <location>
        <begin position="1"/>
        <end position="26"/>
    </location>
</feature>
<dbReference type="CDD" id="cd18808">
    <property type="entry name" value="SF1_C_Upf1"/>
    <property type="match status" value="1"/>
</dbReference>
<keyword evidence="8" id="KW-1185">Reference proteome</keyword>
<dbReference type="PANTHER" id="PTHR43788:SF16">
    <property type="entry name" value="HELICASE WITH ZINC FINGER 2"/>
    <property type="match status" value="1"/>
</dbReference>
<reference evidence="8" key="1">
    <citation type="submission" date="2017-02" db="EMBL/GenBank/DDBJ databases">
        <authorList>
            <person name="Tafer H."/>
            <person name="Lopandic K."/>
        </authorList>
    </citation>
    <scope>NUCLEOTIDE SEQUENCE [LARGE SCALE GENOMIC DNA]</scope>
    <source>
        <strain evidence="8">CBS 366.77</strain>
    </source>
</reference>
<dbReference type="STRING" id="2070753.A0A3A2ZB66"/>
<evidence type="ECO:0000313" key="8">
    <source>
        <dbReference type="Proteomes" id="UP000266188"/>
    </source>
</evidence>
<dbReference type="PANTHER" id="PTHR43788">
    <property type="entry name" value="DNA2/NAM7 HELICASE FAMILY MEMBER"/>
    <property type="match status" value="1"/>
</dbReference>
<dbReference type="SUPFAM" id="SSF52540">
    <property type="entry name" value="P-loop containing nucleoside triphosphate hydrolases"/>
    <property type="match status" value="1"/>
</dbReference>
<evidence type="ECO:0000256" key="2">
    <source>
        <dbReference type="ARBA" id="ARBA00022801"/>
    </source>
</evidence>
<evidence type="ECO:0000256" key="4">
    <source>
        <dbReference type="ARBA" id="ARBA00022840"/>
    </source>
</evidence>
<evidence type="ECO:0000313" key="7">
    <source>
        <dbReference type="EMBL" id="RJE20389.1"/>
    </source>
</evidence>
<accession>A0A3A2ZB66</accession>
<dbReference type="GO" id="GO:0016787">
    <property type="term" value="F:hydrolase activity"/>
    <property type="evidence" value="ECO:0007669"/>
    <property type="project" value="UniProtKB-KW"/>
</dbReference>
<dbReference type="InterPro" id="IPR041679">
    <property type="entry name" value="DNA2/NAM7-like_C"/>
</dbReference>
<keyword evidence="4" id="KW-0067">ATP-binding</keyword>
<evidence type="ECO:0000256" key="3">
    <source>
        <dbReference type="ARBA" id="ARBA00022806"/>
    </source>
</evidence>
<sequence>MTPPAKRKRWLLTQLLMLEIAQTIDMSEHKRSYGLPSLSHEFQALREMEAALAEGRPLMGRYPSQEQRDISKGLANLADVTDMQGPEVDMFQELRSRLEHIKAEPLSQWDPELKSNALIAFKQTDIIVSTNNNLASNIYSQHFGSNGKPVILIRDEDPKELEVNGWIGVTKCNFSRNIAGIVLGGDSRQLQPTVLTAKDEPGFNEFSKQMETSLVVRLIKANHPLLKLTEQRRFRLVFARFLNKRVYKDEMKSNPVTRSLKVKPEWEKAVRYAFDISPIDPGYFVLSLEESFCSVDRSTMSRYNVTNVKAVMALILANHEHGGYKGEDIKIVTPYAAQRNLYRKALCELSSRLPESSRLSVETADTMQGKEAKVIILDMTISDGTKPGDLGFLKEDNRCNVAQSRMKEVLITVIPEKVQYSTLGQDLKERMDSFGNIVQAKVPYPVDFVKRADQTKMIVHIDKIKGKS</sequence>
<organism evidence="7 8">
    <name type="scientific">Aspergillus sclerotialis</name>
    <dbReference type="NCBI Taxonomy" id="2070753"/>
    <lineage>
        <taxon>Eukaryota</taxon>
        <taxon>Fungi</taxon>
        <taxon>Dikarya</taxon>
        <taxon>Ascomycota</taxon>
        <taxon>Pezizomycotina</taxon>
        <taxon>Eurotiomycetes</taxon>
        <taxon>Eurotiomycetidae</taxon>
        <taxon>Eurotiales</taxon>
        <taxon>Aspergillaceae</taxon>
        <taxon>Aspergillus</taxon>
        <taxon>Aspergillus subgen. Polypaecilum</taxon>
    </lineage>
</organism>
<evidence type="ECO:0000256" key="1">
    <source>
        <dbReference type="ARBA" id="ARBA00022741"/>
    </source>
</evidence>
<evidence type="ECO:0000259" key="6">
    <source>
        <dbReference type="Pfam" id="PF13087"/>
    </source>
</evidence>
<keyword evidence="5" id="KW-0732">Signal</keyword>
<dbReference type="EMBL" id="MVGC01000312">
    <property type="protein sequence ID" value="RJE20389.1"/>
    <property type="molecule type" value="Genomic_DNA"/>
</dbReference>
<keyword evidence="1" id="KW-0547">Nucleotide-binding</keyword>
<dbReference type="Proteomes" id="UP000266188">
    <property type="component" value="Unassembled WGS sequence"/>
</dbReference>
<dbReference type="AlphaFoldDB" id="A0A3A2ZB66"/>
<protein>
    <recommendedName>
        <fullName evidence="6">DNA2/NAM7 helicase-like C-terminal domain-containing protein</fullName>
    </recommendedName>
</protein>
<dbReference type="InterPro" id="IPR027417">
    <property type="entry name" value="P-loop_NTPase"/>
</dbReference>
<proteinExistence type="predicted"/>
<dbReference type="Pfam" id="PF13087">
    <property type="entry name" value="AAA_12"/>
    <property type="match status" value="1"/>
</dbReference>
<feature type="chain" id="PRO_5017320244" description="DNA2/NAM7 helicase-like C-terminal domain-containing protein" evidence="5">
    <location>
        <begin position="27"/>
        <end position="468"/>
    </location>
</feature>
<feature type="domain" description="DNA2/NAM7 helicase-like C-terminal" evidence="6">
    <location>
        <begin position="210"/>
        <end position="413"/>
    </location>
</feature>
<dbReference type="InterPro" id="IPR047187">
    <property type="entry name" value="SF1_C_Upf1"/>
</dbReference>
<dbReference type="OrthoDB" id="4510589at2759"/>
<name>A0A3A2ZB66_9EURO</name>
<dbReference type="InterPro" id="IPR050534">
    <property type="entry name" value="Coronavir_polyprotein_1ab"/>
</dbReference>
<dbReference type="Gene3D" id="3.40.50.300">
    <property type="entry name" value="P-loop containing nucleotide triphosphate hydrolases"/>
    <property type="match status" value="2"/>
</dbReference>
<keyword evidence="2" id="KW-0378">Hydrolase</keyword>